<reference evidence="2" key="1">
    <citation type="submission" date="2025-08" db="UniProtKB">
        <authorList>
            <consortium name="RefSeq"/>
        </authorList>
    </citation>
    <scope>IDENTIFICATION</scope>
</reference>
<dbReference type="AlphaFoldDB" id="A0A1S3D1R9"/>
<dbReference type="STRING" id="121845.A0A1S3D1R9"/>
<organism evidence="1 2">
    <name type="scientific">Diaphorina citri</name>
    <name type="common">Asian citrus psyllid</name>
    <dbReference type="NCBI Taxonomy" id="121845"/>
    <lineage>
        <taxon>Eukaryota</taxon>
        <taxon>Metazoa</taxon>
        <taxon>Ecdysozoa</taxon>
        <taxon>Arthropoda</taxon>
        <taxon>Hexapoda</taxon>
        <taxon>Insecta</taxon>
        <taxon>Pterygota</taxon>
        <taxon>Neoptera</taxon>
        <taxon>Paraneoptera</taxon>
        <taxon>Hemiptera</taxon>
        <taxon>Sternorrhyncha</taxon>
        <taxon>Psylloidea</taxon>
        <taxon>Psyllidae</taxon>
        <taxon>Diaphorininae</taxon>
        <taxon>Diaphorina</taxon>
    </lineage>
</organism>
<sequence length="230" mass="26348">MGAVRESSEAASVHQPTYSSLFVSSIEDPIANQLQRFWEMENVCDSSTQQENPDDRACEEHFMKTHFRDESGAYVVSLPFRDNKPPILGTNQTFAVNRLSTLKKRLDRDPQSKELYFENLNDYIQNGHMVPAKNPSDYLLVHFAVRKESSTTKLRVVFDPNVKGSHQVSLAESLLVGPKLQNDIGDLLISFRLNAVALTCDVQAMYRSIWVNKSDRKYQHILWYEGDNNF</sequence>
<evidence type="ECO:0000313" key="1">
    <source>
        <dbReference type="Proteomes" id="UP000079169"/>
    </source>
</evidence>
<dbReference type="PaxDb" id="121845-A0A1S3D1R9"/>
<dbReference type="PANTHER" id="PTHR47331">
    <property type="entry name" value="PHD-TYPE DOMAIN-CONTAINING PROTEIN"/>
    <property type="match status" value="1"/>
</dbReference>
<gene>
    <name evidence="2" type="primary">LOC103509610</name>
</gene>
<evidence type="ECO:0000313" key="2">
    <source>
        <dbReference type="RefSeq" id="XP_008472455.1"/>
    </source>
</evidence>
<dbReference type="InterPro" id="IPR043502">
    <property type="entry name" value="DNA/RNA_pol_sf"/>
</dbReference>
<dbReference type="KEGG" id="dci:103509610"/>
<dbReference type="RefSeq" id="XP_008472455.1">
    <property type="nucleotide sequence ID" value="XM_008474233.1"/>
</dbReference>
<protein>
    <submittedName>
        <fullName evidence="2">Uncharacterized protein LOC103509610</fullName>
    </submittedName>
</protein>
<dbReference type="Proteomes" id="UP000079169">
    <property type="component" value="Unplaced"/>
</dbReference>
<name>A0A1S3D1R9_DIACI</name>
<proteinExistence type="predicted"/>
<dbReference type="GO" id="GO:0071897">
    <property type="term" value="P:DNA biosynthetic process"/>
    <property type="evidence" value="ECO:0007669"/>
    <property type="project" value="UniProtKB-ARBA"/>
</dbReference>
<accession>A0A1S3D1R9</accession>
<dbReference type="PANTHER" id="PTHR47331:SF1">
    <property type="entry name" value="GAG-LIKE PROTEIN"/>
    <property type="match status" value="1"/>
</dbReference>
<keyword evidence="1" id="KW-1185">Reference proteome</keyword>
<dbReference type="GeneID" id="103509610"/>
<dbReference type="SUPFAM" id="SSF56672">
    <property type="entry name" value="DNA/RNA polymerases"/>
    <property type="match status" value="1"/>
</dbReference>
<dbReference type="OMA" id="WEVESCA"/>